<keyword evidence="1" id="KW-0812">Transmembrane</keyword>
<dbReference type="SMART" id="SM00052">
    <property type="entry name" value="EAL"/>
    <property type="match status" value="1"/>
</dbReference>
<organism evidence="4 5">
    <name type="scientific">Xylanimonas oleitrophica</name>
    <dbReference type="NCBI Taxonomy" id="2607479"/>
    <lineage>
        <taxon>Bacteria</taxon>
        <taxon>Bacillati</taxon>
        <taxon>Actinomycetota</taxon>
        <taxon>Actinomycetes</taxon>
        <taxon>Micrococcales</taxon>
        <taxon>Promicromonosporaceae</taxon>
        <taxon>Xylanimonas</taxon>
    </lineage>
</organism>
<dbReference type="SMART" id="SM00267">
    <property type="entry name" value="GGDEF"/>
    <property type="match status" value="1"/>
</dbReference>
<sequence>MGLPRLRRSEAREVTSMVISRWTKARSASALPPDSVALRVAQLESVRRTAVPLYLACAANVWVTAVLMQHRVPPVVLLAGLVPVTAAAVVVVALRLARRAPGVTEQAVTRGLTWNRQAVLWMAVWLVGWALALYRYADLAERVYVAHFATVSLVACLVCLTYSRRSMLLAVLAPGGVAVLVLAVSGEPLLLAVGLETAFLLAAALPVAGSRERNLRRLVLAQEREGRSQRQITDLALNDPLTRLPNRYTITQALDSALDRPDPRATVLFVDLDGFKTVNDTLGHQAGDVLLAEVARRLERTARRHRVSVGRLGGDEFAVLLPHDDRARGEALGSEIVATLSEPYDLDTARTARIGASVGAALAPAHGTDGEALLARADIALYAAKDAGKGTVRVFDQEMERRLTARIDLEAALRRALADEERVFVFYQPIVDATTGRVTAREALVRWHDADRGWVPPNQFVPVAEESGLIGDLGRLVLTRACQDATTWADGARVAVNISAEQLGRGTLVGEVREALAASGLPAGRLELEITETAMFTRAEASTQELAELTALGVRVALDDFGTGYSSLSHLIAFHIDKIKIDGSFVRESSESPASATVVRALISMAREMGLTTVAECVETEQELERLRNDGCTEIQGYLYGRPEPRPQDAQYVQALNTLRPRI</sequence>
<evidence type="ECO:0000313" key="4">
    <source>
        <dbReference type="EMBL" id="PZR54150.1"/>
    </source>
</evidence>
<feature type="transmembrane region" description="Helical" evidence="1">
    <location>
        <begin position="167"/>
        <end position="184"/>
    </location>
</feature>
<dbReference type="PROSITE" id="PS50883">
    <property type="entry name" value="EAL"/>
    <property type="match status" value="1"/>
</dbReference>
<dbReference type="Proteomes" id="UP000248783">
    <property type="component" value="Unassembled WGS sequence"/>
</dbReference>
<dbReference type="EMBL" id="QKWH01000002">
    <property type="protein sequence ID" value="PZR54150.1"/>
    <property type="molecule type" value="Genomic_DNA"/>
</dbReference>
<dbReference type="InterPro" id="IPR043128">
    <property type="entry name" value="Rev_trsase/Diguanyl_cyclase"/>
</dbReference>
<dbReference type="InterPro" id="IPR029787">
    <property type="entry name" value="Nucleotide_cyclase"/>
</dbReference>
<dbReference type="Gene3D" id="3.30.70.270">
    <property type="match status" value="1"/>
</dbReference>
<dbReference type="CDD" id="cd01949">
    <property type="entry name" value="GGDEF"/>
    <property type="match status" value="1"/>
</dbReference>
<dbReference type="NCBIfam" id="TIGR00254">
    <property type="entry name" value="GGDEF"/>
    <property type="match status" value="1"/>
</dbReference>
<dbReference type="Pfam" id="PF00990">
    <property type="entry name" value="GGDEF"/>
    <property type="match status" value="1"/>
</dbReference>
<evidence type="ECO:0000259" key="2">
    <source>
        <dbReference type="PROSITE" id="PS50883"/>
    </source>
</evidence>
<keyword evidence="5" id="KW-1185">Reference proteome</keyword>
<accession>A0A2W5WSP9</accession>
<dbReference type="SUPFAM" id="SSF55073">
    <property type="entry name" value="Nucleotide cyclase"/>
    <property type="match status" value="1"/>
</dbReference>
<keyword evidence="1" id="KW-0472">Membrane</keyword>
<evidence type="ECO:0000313" key="5">
    <source>
        <dbReference type="Proteomes" id="UP000248783"/>
    </source>
</evidence>
<feature type="transmembrane region" description="Helical" evidence="1">
    <location>
        <begin position="51"/>
        <end position="69"/>
    </location>
</feature>
<dbReference type="PANTHER" id="PTHR44757:SF4">
    <property type="entry name" value="DIGUANYLATE CYCLASE DGCE-RELATED"/>
    <property type="match status" value="1"/>
</dbReference>
<protein>
    <submittedName>
        <fullName evidence="4">GGDEF-domain containing protein</fullName>
    </submittedName>
</protein>
<name>A0A2W5WSP9_9MICO</name>
<dbReference type="InterPro" id="IPR001633">
    <property type="entry name" value="EAL_dom"/>
</dbReference>
<dbReference type="SUPFAM" id="SSF141868">
    <property type="entry name" value="EAL domain-like"/>
    <property type="match status" value="1"/>
</dbReference>
<proteinExistence type="predicted"/>
<feature type="transmembrane region" description="Helical" evidence="1">
    <location>
        <begin position="143"/>
        <end position="160"/>
    </location>
</feature>
<dbReference type="Gene3D" id="3.20.20.450">
    <property type="entry name" value="EAL domain"/>
    <property type="match status" value="1"/>
</dbReference>
<evidence type="ECO:0000256" key="1">
    <source>
        <dbReference type="SAM" id="Phobius"/>
    </source>
</evidence>
<evidence type="ECO:0000259" key="3">
    <source>
        <dbReference type="PROSITE" id="PS50887"/>
    </source>
</evidence>
<dbReference type="Pfam" id="PF00563">
    <property type="entry name" value="EAL"/>
    <property type="match status" value="1"/>
</dbReference>
<feature type="transmembrane region" description="Helical" evidence="1">
    <location>
        <begin position="118"/>
        <end position="137"/>
    </location>
</feature>
<dbReference type="PANTHER" id="PTHR44757">
    <property type="entry name" value="DIGUANYLATE CYCLASE DGCP"/>
    <property type="match status" value="1"/>
</dbReference>
<dbReference type="PROSITE" id="PS50887">
    <property type="entry name" value="GGDEF"/>
    <property type="match status" value="1"/>
</dbReference>
<dbReference type="AlphaFoldDB" id="A0A2W5WSP9"/>
<feature type="transmembrane region" description="Helical" evidence="1">
    <location>
        <begin position="75"/>
        <end position="97"/>
    </location>
</feature>
<dbReference type="InterPro" id="IPR035919">
    <property type="entry name" value="EAL_sf"/>
</dbReference>
<comment type="caution">
    <text evidence="4">The sequence shown here is derived from an EMBL/GenBank/DDBJ whole genome shotgun (WGS) entry which is preliminary data.</text>
</comment>
<feature type="domain" description="GGDEF" evidence="3">
    <location>
        <begin position="263"/>
        <end position="397"/>
    </location>
</feature>
<keyword evidence="1" id="KW-1133">Transmembrane helix</keyword>
<dbReference type="CDD" id="cd01948">
    <property type="entry name" value="EAL"/>
    <property type="match status" value="1"/>
</dbReference>
<gene>
    <name evidence="4" type="ORF">DNL40_04230</name>
</gene>
<reference evidence="4 5" key="1">
    <citation type="submission" date="2018-06" db="EMBL/GenBank/DDBJ databases">
        <title>Whole genome sequencing of a novel hydrocarbon degrading bacterial strain, PW21 isolated from oil contaminated produced water sample.</title>
        <authorList>
            <person name="Nagkirti P."/>
            <person name="Shaikh A."/>
            <person name="Gowdaman V."/>
            <person name="Engineer A.E."/>
            <person name="Dagar S."/>
            <person name="Dhakephalkar P.K."/>
        </authorList>
    </citation>
    <scope>NUCLEOTIDE SEQUENCE [LARGE SCALE GENOMIC DNA]</scope>
    <source>
        <strain evidence="4 5">PW21</strain>
    </source>
</reference>
<dbReference type="InterPro" id="IPR000160">
    <property type="entry name" value="GGDEF_dom"/>
</dbReference>
<dbReference type="InterPro" id="IPR052155">
    <property type="entry name" value="Biofilm_reg_signaling"/>
</dbReference>
<feature type="domain" description="EAL" evidence="2">
    <location>
        <begin position="406"/>
        <end position="657"/>
    </location>
</feature>